<comment type="caution">
    <text evidence="1">The sequence shown here is derived from an EMBL/GenBank/DDBJ whole genome shotgun (WGS) entry which is preliminary data.</text>
</comment>
<evidence type="ECO:0000313" key="1">
    <source>
        <dbReference type="EMBL" id="MBC9813906.1"/>
    </source>
</evidence>
<reference evidence="1" key="1">
    <citation type="submission" date="2020-09" db="EMBL/GenBank/DDBJ databases">
        <title>Taishania pollutisoli gen. nov., sp. nov., Isolated from Tetrabromobisphenol A-Contaminated Soil.</title>
        <authorList>
            <person name="Chen Q."/>
        </authorList>
    </citation>
    <scope>NUCLEOTIDE SEQUENCE</scope>
    <source>
        <strain evidence="1">CZZ-1</strain>
    </source>
</reference>
<name>A0A8J6PBB8_9FLAO</name>
<dbReference type="AlphaFoldDB" id="A0A8J6PBB8"/>
<dbReference type="RefSeq" id="WP_216714814.1">
    <property type="nucleotide sequence ID" value="NZ_JACVEL010000019.1"/>
</dbReference>
<keyword evidence="2" id="KW-1185">Reference proteome</keyword>
<proteinExistence type="predicted"/>
<organism evidence="1 2">
    <name type="scientific">Taishania pollutisoli</name>
    <dbReference type="NCBI Taxonomy" id="2766479"/>
    <lineage>
        <taxon>Bacteria</taxon>
        <taxon>Pseudomonadati</taxon>
        <taxon>Bacteroidota</taxon>
        <taxon>Flavobacteriia</taxon>
        <taxon>Flavobacteriales</taxon>
        <taxon>Crocinitomicaceae</taxon>
        <taxon>Taishania</taxon>
    </lineage>
</organism>
<sequence>MTIGTFLNSFGQTATIKIERHFFDNSFEKFDSIYFDINGTKFWGKDTLTQTIRLNDNFDKCTAIIGKDTLNFLAKFQNRQEYVLRPGCCCAAFTMQARQNANRGTITFKNKSDKDLGLVVCEHNSDTVKIDSVKTLFASESAMCLYKPCSIQIVETTYFSDDYNYENDERNYDELWGEQKKFELGQVWFHFLHGEKIEVNFDAKSEKIELNIIGHLTNAEIEELWK</sequence>
<evidence type="ECO:0000313" key="2">
    <source>
        <dbReference type="Proteomes" id="UP000652681"/>
    </source>
</evidence>
<gene>
    <name evidence="1" type="ORF">H9Y05_15625</name>
</gene>
<protein>
    <submittedName>
        <fullName evidence="1">Uncharacterized protein</fullName>
    </submittedName>
</protein>
<dbReference type="Proteomes" id="UP000652681">
    <property type="component" value="Unassembled WGS sequence"/>
</dbReference>
<dbReference type="EMBL" id="JACVEL010000019">
    <property type="protein sequence ID" value="MBC9813906.1"/>
    <property type="molecule type" value="Genomic_DNA"/>
</dbReference>
<accession>A0A8J6PBB8</accession>